<dbReference type="STRING" id="91604.ID47_04670"/>
<name>A0A077AVW2_9PROT</name>
<dbReference type="AlphaFoldDB" id="A0A077AVW2"/>
<dbReference type="HOGENOM" id="CLU_1154758_0_0_5"/>
<dbReference type="eggNOG" id="ENOG50328PW">
    <property type="taxonomic scope" value="Bacteria"/>
</dbReference>
<dbReference type="Proteomes" id="UP000028926">
    <property type="component" value="Chromosome"/>
</dbReference>
<feature type="compositionally biased region" description="Polar residues" evidence="1">
    <location>
        <begin position="69"/>
        <end position="102"/>
    </location>
</feature>
<evidence type="ECO:0000313" key="3">
    <source>
        <dbReference type="Proteomes" id="UP000028926"/>
    </source>
</evidence>
<dbReference type="EMBL" id="CP008941">
    <property type="protein sequence ID" value="AIK96189.1"/>
    <property type="molecule type" value="Genomic_DNA"/>
</dbReference>
<sequence>MTREDELARYRQTCFSYGFEYGSDAFSKCMLEQERMDREDQRQQEKLRHKQRAMGTSSSRTDYDAITGYHNTRNASHSNRATVQNRTVFNSAPSHDSYSSYRGDTLRDSSIKEMKARTAERDARLRKETARAEQLRKDEALARKLQAEEDRKAEQIRKDEALARKLQAEEDRRAEQIRKDEALARKLQAEEGRRAEQIRKDEALARKLQAEEGRRAEQIKNDEALARKLQAEENAKADIR</sequence>
<feature type="compositionally biased region" description="Basic and acidic residues" evidence="1">
    <location>
        <begin position="36"/>
        <end position="46"/>
    </location>
</feature>
<feature type="compositionally biased region" description="Basic and acidic residues" evidence="1">
    <location>
        <begin position="104"/>
        <end position="131"/>
    </location>
</feature>
<reference evidence="2 3" key="1">
    <citation type="submission" date="2014-07" db="EMBL/GenBank/DDBJ databases">
        <title>Comparative genomic insights into amoeba endosymbionts belonging to the families of Holosporaceae and Candidatus Midichloriaceae within Rickettsiales.</title>
        <authorList>
            <person name="Wang Z."/>
            <person name="Wu M."/>
        </authorList>
    </citation>
    <scope>NUCLEOTIDE SEQUENCE [LARGE SCALE GENOMIC DNA]</scope>
    <source>
        <strain evidence="2">PRA3</strain>
    </source>
</reference>
<proteinExistence type="predicted"/>
<evidence type="ECO:0000256" key="1">
    <source>
        <dbReference type="SAM" id="MobiDB-lite"/>
    </source>
</evidence>
<keyword evidence="3" id="KW-1185">Reference proteome</keyword>
<dbReference type="KEGG" id="paca:ID47_04670"/>
<evidence type="ECO:0000313" key="2">
    <source>
        <dbReference type="EMBL" id="AIK96189.1"/>
    </source>
</evidence>
<feature type="region of interest" description="Disordered" evidence="1">
    <location>
        <begin position="36"/>
        <end position="131"/>
    </location>
</feature>
<organism evidence="2 3">
    <name type="scientific">Candidatus Odyssella acanthamoebae</name>
    <dbReference type="NCBI Taxonomy" id="91604"/>
    <lineage>
        <taxon>Bacteria</taxon>
        <taxon>Pseudomonadati</taxon>
        <taxon>Pseudomonadota</taxon>
        <taxon>Alphaproteobacteria</taxon>
        <taxon>Holosporales</taxon>
        <taxon>Candidatus Paracaedibacteraceae</taxon>
        <taxon>Candidatus Odyssella</taxon>
    </lineage>
</organism>
<accession>A0A077AVW2</accession>
<protein>
    <submittedName>
        <fullName evidence="2">Uncharacterized protein</fullName>
    </submittedName>
</protein>
<gene>
    <name evidence="2" type="ORF">ID47_04670</name>
</gene>